<comment type="function">
    <text evidence="10">Part of the ABC transporter complex UgpBAEC involved in sn-glycerol-3-phosphate (G3P) import. Probably responsible for the translocation of the substrate across the membrane.</text>
</comment>
<sequence length="282" mass="31455">MVERRPIFNLFCHVILVLGIASIALPVWIAIVATTHENSAFSTGTPLWFGDLGFSVFAELLGNASTVNNTELPITGMLFNSLVMALCITLGKLTISIMSAYAVVFFRFPGRMIAFWMIFFTLMLPVEVRIMPTFEVITNLNMLNSFYGLTIPLIASATATFLFRQFFLTVPHELVEAARIDGAGPMKFFIDILLPLSRTNIAALFVITFIYGWNQYLWPLLITTDIEYYTIVMGIKQMLGVVDGVVEWNKIMATTIIAMLPPVVVVLAMQKAFVKGLVDSEK</sequence>
<organism evidence="12 13">
    <name type="scientific">Vibrio japonicus</name>
    <dbReference type="NCBI Taxonomy" id="1824638"/>
    <lineage>
        <taxon>Bacteria</taxon>
        <taxon>Pseudomonadati</taxon>
        <taxon>Pseudomonadota</taxon>
        <taxon>Gammaproteobacteria</taxon>
        <taxon>Vibrionales</taxon>
        <taxon>Vibrionaceae</taxon>
        <taxon>Vibrio</taxon>
    </lineage>
</organism>
<keyword evidence="6 9" id="KW-0812">Transmembrane</keyword>
<feature type="transmembrane region" description="Helical" evidence="9">
    <location>
        <begin position="82"/>
        <end position="106"/>
    </location>
</feature>
<evidence type="ECO:0000313" key="12">
    <source>
        <dbReference type="EMBL" id="UUM32864.1"/>
    </source>
</evidence>
<dbReference type="PANTHER" id="PTHR43744:SF8">
    <property type="entry name" value="SN-GLYCEROL-3-PHOSPHATE TRANSPORT SYSTEM PERMEASE PROTEIN UGPE"/>
    <property type="match status" value="1"/>
</dbReference>
<keyword evidence="5 10" id="KW-1003">Cell membrane</keyword>
<dbReference type="Gene3D" id="1.10.3720.10">
    <property type="entry name" value="MetI-like"/>
    <property type="match status" value="1"/>
</dbReference>
<dbReference type="PANTHER" id="PTHR43744">
    <property type="entry name" value="ABC TRANSPORTER PERMEASE PROTEIN MG189-RELATED-RELATED"/>
    <property type="match status" value="1"/>
</dbReference>
<feature type="transmembrane region" description="Helical" evidence="9">
    <location>
        <begin position="7"/>
        <end position="31"/>
    </location>
</feature>
<comment type="subcellular location">
    <subcellularLocation>
        <location evidence="10">Cell inner membrane</location>
        <topology evidence="10">Multi-pass membrane protein</topology>
    </subcellularLocation>
    <subcellularLocation>
        <location evidence="1 9">Cell membrane</location>
        <topology evidence="1 9">Multi-pass membrane protein</topology>
    </subcellularLocation>
</comment>
<dbReference type="PROSITE" id="PS50928">
    <property type="entry name" value="ABC_TM1"/>
    <property type="match status" value="1"/>
</dbReference>
<feature type="transmembrane region" description="Helical" evidence="9">
    <location>
        <begin position="251"/>
        <end position="269"/>
    </location>
</feature>
<evidence type="ECO:0000256" key="1">
    <source>
        <dbReference type="ARBA" id="ARBA00004651"/>
    </source>
</evidence>
<reference evidence="12" key="1">
    <citation type="submission" date="2022-07" db="EMBL/GenBank/DDBJ databases">
        <title>Complete genome of Vibrio japonicus strain JCM 31412T and phylogenomic assessment of the Nereis clade of the genus Vibrio.</title>
        <authorList>
            <person name="Shlafstein M.D."/>
            <person name="Emsley S.A."/>
            <person name="Ushijima B."/>
            <person name="Videau P."/>
            <person name="Saw J.H."/>
        </authorList>
    </citation>
    <scope>NUCLEOTIDE SEQUENCE</scope>
    <source>
        <strain evidence="12">JCM 31412</strain>
    </source>
</reference>
<feature type="transmembrane region" description="Helical" evidence="9">
    <location>
        <begin position="146"/>
        <end position="167"/>
    </location>
</feature>
<evidence type="ECO:0000256" key="6">
    <source>
        <dbReference type="ARBA" id="ARBA00022692"/>
    </source>
</evidence>
<dbReference type="SUPFAM" id="SSF161098">
    <property type="entry name" value="MetI-like"/>
    <property type="match status" value="1"/>
</dbReference>
<keyword evidence="4 9" id="KW-0813">Transport</keyword>
<evidence type="ECO:0000256" key="9">
    <source>
        <dbReference type="RuleBase" id="RU363032"/>
    </source>
</evidence>
<evidence type="ECO:0000256" key="3">
    <source>
        <dbReference type="ARBA" id="ARBA00020515"/>
    </source>
</evidence>
<comment type="subunit">
    <text evidence="2 10">The complex is composed of two ATP-binding proteins (UgpC), two transmembrane proteins (UgpA and UgpE) and a solute-binding protein (UgpB).</text>
</comment>
<evidence type="ECO:0000256" key="2">
    <source>
        <dbReference type="ARBA" id="ARBA00011557"/>
    </source>
</evidence>
<protein>
    <recommendedName>
        <fullName evidence="3 10">sn-glycerol-3-phosphate transport system permease protein UgpE</fullName>
    </recommendedName>
</protein>
<evidence type="ECO:0000256" key="8">
    <source>
        <dbReference type="ARBA" id="ARBA00023136"/>
    </source>
</evidence>
<feature type="transmembrane region" description="Helical" evidence="9">
    <location>
        <begin position="113"/>
        <end position="134"/>
    </location>
</feature>
<keyword evidence="7 9" id="KW-1133">Transmembrane helix</keyword>
<keyword evidence="8 9" id="KW-0472">Membrane</keyword>
<feature type="transmembrane region" description="Helical" evidence="9">
    <location>
        <begin position="188"/>
        <end position="211"/>
    </location>
</feature>
<dbReference type="Proteomes" id="UP001058602">
    <property type="component" value="Chromosome 2"/>
</dbReference>
<evidence type="ECO:0000256" key="5">
    <source>
        <dbReference type="ARBA" id="ARBA00022475"/>
    </source>
</evidence>
<proteinExistence type="inferred from homology"/>
<keyword evidence="10" id="KW-0997">Cell inner membrane</keyword>
<dbReference type="InterPro" id="IPR035906">
    <property type="entry name" value="MetI-like_sf"/>
</dbReference>
<evidence type="ECO:0000256" key="7">
    <source>
        <dbReference type="ARBA" id="ARBA00022989"/>
    </source>
</evidence>
<feature type="domain" description="ABC transmembrane type-1" evidence="11">
    <location>
        <begin position="78"/>
        <end position="269"/>
    </location>
</feature>
<name>A0ABY5LL96_9VIBR</name>
<dbReference type="CDD" id="cd06261">
    <property type="entry name" value="TM_PBP2"/>
    <property type="match status" value="1"/>
</dbReference>
<dbReference type="EMBL" id="CP102097">
    <property type="protein sequence ID" value="UUM32864.1"/>
    <property type="molecule type" value="Genomic_DNA"/>
</dbReference>
<evidence type="ECO:0000256" key="4">
    <source>
        <dbReference type="ARBA" id="ARBA00022448"/>
    </source>
</evidence>
<dbReference type="NCBIfam" id="NF008210">
    <property type="entry name" value="PRK10973.1"/>
    <property type="match status" value="1"/>
</dbReference>
<dbReference type="RefSeq" id="WP_257086565.1">
    <property type="nucleotide sequence ID" value="NZ_CP102097.1"/>
</dbReference>
<dbReference type="InterPro" id="IPR000515">
    <property type="entry name" value="MetI-like"/>
</dbReference>
<dbReference type="Pfam" id="PF00528">
    <property type="entry name" value="BPD_transp_1"/>
    <property type="match status" value="1"/>
</dbReference>
<evidence type="ECO:0000256" key="10">
    <source>
        <dbReference type="RuleBase" id="RU363056"/>
    </source>
</evidence>
<keyword evidence="13" id="KW-1185">Reference proteome</keyword>
<evidence type="ECO:0000259" key="11">
    <source>
        <dbReference type="PROSITE" id="PS50928"/>
    </source>
</evidence>
<gene>
    <name evidence="10 12" type="primary">ugpE</name>
    <name evidence="12" type="ORF">NP165_14990</name>
</gene>
<comment type="similarity">
    <text evidence="9">Belongs to the binding-protein-dependent transport system permease family.</text>
</comment>
<evidence type="ECO:0000313" key="13">
    <source>
        <dbReference type="Proteomes" id="UP001058602"/>
    </source>
</evidence>
<accession>A0ABY5LL96</accession>